<dbReference type="STRING" id="123899.SAMEA3906487_02782"/>
<evidence type="ECO:0000313" key="1">
    <source>
        <dbReference type="EMBL" id="SAI71451.1"/>
    </source>
</evidence>
<dbReference type="Proteomes" id="UP000076825">
    <property type="component" value="Chromosome 1"/>
</dbReference>
<dbReference type="AlphaFoldDB" id="A0A157SME3"/>
<dbReference type="OrthoDB" id="7593450at2"/>
<dbReference type="EMBL" id="LT546645">
    <property type="protein sequence ID" value="SAI71451.1"/>
    <property type="molecule type" value="Genomic_DNA"/>
</dbReference>
<dbReference type="InterPro" id="IPR011990">
    <property type="entry name" value="TPR-like_helical_dom_sf"/>
</dbReference>
<organism evidence="1 2">
    <name type="scientific">Bordetella trematum</name>
    <dbReference type="NCBI Taxonomy" id="123899"/>
    <lineage>
        <taxon>Bacteria</taxon>
        <taxon>Pseudomonadati</taxon>
        <taxon>Pseudomonadota</taxon>
        <taxon>Betaproteobacteria</taxon>
        <taxon>Burkholderiales</taxon>
        <taxon>Alcaligenaceae</taxon>
        <taxon>Bordetella</taxon>
    </lineage>
</organism>
<dbReference type="SUPFAM" id="SSF48452">
    <property type="entry name" value="TPR-like"/>
    <property type="match status" value="1"/>
</dbReference>
<protein>
    <submittedName>
        <fullName evidence="1">Uncharacterized protein conserved in bacteria</fullName>
    </submittedName>
</protein>
<dbReference type="PATRIC" id="fig|123899.6.peg.2770"/>
<dbReference type="Pfam" id="PF06041">
    <property type="entry name" value="DUF924"/>
    <property type="match status" value="1"/>
</dbReference>
<gene>
    <name evidence="1" type="ORF">SAMEA3906487_02782</name>
</gene>
<keyword evidence="2" id="KW-1185">Reference proteome</keyword>
<proteinExistence type="predicted"/>
<evidence type="ECO:0000313" key="2">
    <source>
        <dbReference type="Proteomes" id="UP000076825"/>
    </source>
</evidence>
<dbReference type="InterPro" id="IPR010323">
    <property type="entry name" value="DUF924"/>
</dbReference>
<dbReference type="Gene3D" id="1.25.40.10">
    <property type="entry name" value="Tetratricopeptide repeat domain"/>
    <property type="match status" value="1"/>
</dbReference>
<reference evidence="1 2" key="1">
    <citation type="submission" date="2016-04" db="EMBL/GenBank/DDBJ databases">
        <authorList>
            <consortium name="Pathogen Informatics"/>
        </authorList>
    </citation>
    <scope>NUCLEOTIDE SEQUENCE [LARGE SCALE GENOMIC DNA]</scope>
    <source>
        <strain evidence="1 2">H044680328</strain>
    </source>
</reference>
<name>A0A157SME3_9BORD</name>
<dbReference type="Gene3D" id="1.20.58.320">
    <property type="entry name" value="TPR-like"/>
    <property type="match status" value="1"/>
</dbReference>
<accession>A0A157SME3</accession>
<dbReference type="RefSeq" id="WP_025517496.1">
    <property type="nucleotide sequence ID" value="NZ_CP016340.1"/>
</dbReference>
<dbReference type="KEGG" id="btrm:SAMEA390648702782"/>
<sequence>MSDLNSVTPAAVVDFWREAGPAAWFARDAAFDRRFHDRFLAAHYAAARGELSAWEETPEGVLALLILLDQFPRNAFRGTGHMFATDGLALAIAQRAVTRGLDLKVPEAMRAFIYLPYEHAENLVAQDEAIRLMRPLGGELLRYAEIHRDVIARFGRFPHRNPSLGRATSEEEQNFLDNGGFSG</sequence>
<dbReference type="GeneID" id="56589964"/>